<dbReference type="AlphaFoldDB" id="A0AAW0HZ66"/>
<dbReference type="EMBL" id="JBBHLL010000270">
    <property type="protein sequence ID" value="KAK7807530.1"/>
    <property type="molecule type" value="Genomic_DNA"/>
</dbReference>
<name>A0AAW0HZ66_MYOGA</name>
<accession>A0AAW0HZ66</accession>
<dbReference type="Proteomes" id="UP001488838">
    <property type="component" value="Unassembled WGS sequence"/>
</dbReference>
<protein>
    <submittedName>
        <fullName evidence="1">Uncharacterized protein</fullName>
    </submittedName>
</protein>
<reference evidence="1 2" key="1">
    <citation type="journal article" date="2023" name="bioRxiv">
        <title>Conserved and derived expression patterns and positive selection on dental genes reveal complex evolutionary context of ever-growing rodent molars.</title>
        <authorList>
            <person name="Calamari Z.T."/>
            <person name="Song A."/>
            <person name="Cohen E."/>
            <person name="Akter M."/>
            <person name="Roy R.D."/>
            <person name="Hallikas O."/>
            <person name="Christensen M.M."/>
            <person name="Li P."/>
            <person name="Marangoni P."/>
            <person name="Jernvall J."/>
            <person name="Klein O.D."/>
        </authorList>
    </citation>
    <scope>NUCLEOTIDE SEQUENCE [LARGE SCALE GENOMIC DNA]</scope>
    <source>
        <strain evidence="1">V071</strain>
    </source>
</reference>
<proteinExistence type="predicted"/>
<keyword evidence="2" id="KW-1185">Reference proteome</keyword>
<comment type="caution">
    <text evidence="1">The sequence shown here is derived from an EMBL/GenBank/DDBJ whole genome shotgun (WGS) entry which is preliminary data.</text>
</comment>
<sequence>MVGVVVECFPVQGLQEGHVQMATGLDELLRQAQLLLQHVIQHQHCRAGPQKVTFSKYCPVLQEWLDTVGKE</sequence>
<gene>
    <name evidence="1" type="ORF">U0070_001333</name>
</gene>
<evidence type="ECO:0000313" key="2">
    <source>
        <dbReference type="Proteomes" id="UP001488838"/>
    </source>
</evidence>
<evidence type="ECO:0000313" key="1">
    <source>
        <dbReference type="EMBL" id="KAK7807530.1"/>
    </source>
</evidence>
<organism evidence="1 2">
    <name type="scientific">Myodes glareolus</name>
    <name type="common">Bank vole</name>
    <name type="synonym">Clethrionomys glareolus</name>
    <dbReference type="NCBI Taxonomy" id="447135"/>
    <lineage>
        <taxon>Eukaryota</taxon>
        <taxon>Metazoa</taxon>
        <taxon>Chordata</taxon>
        <taxon>Craniata</taxon>
        <taxon>Vertebrata</taxon>
        <taxon>Euteleostomi</taxon>
        <taxon>Mammalia</taxon>
        <taxon>Eutheria</taxon>
        <taxon>Euarchontoglires</taxon>
        <taxon>Glires</taxon>
        <taxon>Rodentia</taxon>
        <taxon>Myomorpha</taxon>
        <taxon>Muroidea</taxon>
        <taxon>Cricetidae</taxon>
        <taxon>Arvicolinae</taxon>
        <taxon>Myodes</taxon>
    </lineage>
</organism>